<comment type="caution">
    <text evidence="1">The sequence shown here is derived from an EMBL/GenBank/DDBJ whole genome shotgun (WGS) entry which is preliminary data.</text>
</comment>
<dbReference type="Proteomes" id="UP001214638">
    <property type="component" value="Unassembled WGS sequence"/>
</dbReference>
<organism evidence="1 2">
    <name type="scientific">Babesia duncani</name>
    <dbReference type="NCBI Taxonomy" id="323732"/>
    <lineage>
        <taxon>Eukaryota</taxon>
        <taxon>Sar</taxon>
        <taxon>Alveolata</taxon>
        <taxon>Apicomplexa</taxon>
        <taxon>Aconoidasida</taxon>
        <taxon>Piroplasmida</taxon>
        <taxon>Babesiidae</taxon>
        <taxon>Babesia</taxon>
    </lineage>
</organism>
<dbReference type="EMBL" id="JALLKP010000002">
    <property type="protein sequence ID" value="KAK2196852.1"/>
    <property type="molecule type" value="Genomic_DNA"/>
</dbReference>
<dbReference type="GeneID" id="94336399"/>
<evidence type="ECO:0000313" key="1">
    <source>
        <dbReference type="EMBL" id="KAK2196852.1"/>
    </source>
</evidence>
<evidence type="ECO:0000313" key="2">
    <source>
        <dbReference type="Proteomes" id="UP001214638"/>
    </source>
</evidence>
<accession>A0AAD9PL45</accession>
<keyword evidence="2" id="KW-1185">Reference proteome</keyword>
<sequence length="663" mass="75571">MDSYKNCENVLLRRYEAQCDANYRRLKLQFGKIETKKPKQSLLAKILKKCHDMEPQQLQSLAEFVQQLVEMENVSNIEKSQNDTFNFQNSVNSTVYELHRKFNVNRSGAEDNLLARPLDIVHADPISQEQCLEASQVTMEDGNELVDSYCRNHRNITKASGPVSILSTSKPIGIIQPTVFTCPKNALLSQLQGYKSMQLPNDCNSLDDYLDKDQYMRPQVEDHDYVGAMYPPLHTFYTKHKQPVDIITSTHLQYKHKRCEDLEMDQIVDNHDDDGTRVNQELVARRIFRDEIQTGRLQHNLLLKILTLKLAAENFKAHLKDPVAINKSLGQISWGGLWGHWHFFKNPLVPETEFQEWASIAIANVTDSNDEEERACLGFISRLNQANAANIRELLDEYASTVLPIIQKWRLAIYSTLAAMHQDAQVPQIDADFEKVAAPTSATLLNVQTDQELEQRRLQLLPRHDPDAVTIESLSSLEMILGDLVHVIKSTKVKHLLGSNAALNLYSKITRRELDSSIVALDAMISLLLQRNRQVDSMQAFQKTLRTGCPPNLASWLFCAFFTRNATGAYSVGAQELEKLMCHIQWLCIYLIGPPYNYDFGIMHQIDFKGKSELVILFERCTTTSGLVRTTKSPFVYTIAVPLPCNTMQTDTSALLKKRVKRN</sequence>
<name>A0AAD9PL45_9APIC</name>
<dbReference type="AlphaFoldDB" id="A0AAD9PL45"/>
<gene>
    <name evidence="1" type="ORF">BdWA1_002101</name>
</gene>
<dbReference type="RefSeq" id="XP_067803694.1">
    <property type="nucleotide sequence ID" value="XM_067947130.1"/>
</dbReference>
<reference evidence="1" key="1">
    <citation type="journal article" date="2023" name="Nat. Microbiol.">
        <title>Babesia duncani multi-omics identifies virulence factors and drug targets.</title>
        <authorList>
            <person name="Singh P."/>
            <person name="Lonardi S."/>
            <person name="Liang Q."/>
            <person name="Vydyam P."/>
            <person name="Khabirova E."/>
            <person name="Fang T."/>
            <person name="Gihaz S."/>
            <person name="Thekkiniath J."/>
            <person name="Munshi M."/>
            <person name="Abel S."/>
            <person name="Ciampossin L."/>
            <person name="Batugedara G."/>
            <person name="Gupta M."/>
            <person name="Lu X.M."/>
            <person name="Lenz T."/>
            <person name="Chakravarty S."/>
            <person name="Cornillot E."/>
            <person name="Hu Y."/>
            <person name="Ma W."/>
            <person name="Gonzalez L.M."/>
            <person name="Sanchez S."/>
            <person name="Estrada K."/>
            <person name="Sanchez-Flores A."/>
            <person name="Montero E."/>
            <person name="Harb O.S."/>
            <person name="Le Roch K.G."/>
            <person name="Mamoun C.B."/>
        </authorList>
    </citation>
    <scope>NUCLEOTIDE SEQUENCE</scope>
    <source>
        <strain evidence="1">WA1</strain>
    </source>
</reference>
<proteinExistence type="predicted"/>
<protein>
    <submittedName>
        <fullName evidence="1">Uncharacterized protein</fullName>
    </submittedName>
</protein>
<dbReference type="KEGG" id="bdw:94336399"/>